<dbReference type="Gene3D" id="3.90.950.20">
    <property type="entry name" value="CinA-like"/>
    <property type="match status" value="1"/>
</dbReference>
<proteinExistence type="predicted"/>
<dbReference type="InterPro" id="IPR008136">
    <property type="entry name" value="CinA_C"/>
</dbReference>
<dbReference type="AlphaFoldDB" id="A0A1K2HA43"/>
<evidence type="ECO:0000313" key="2">
    <source>
        <dbReference type="EMBL" id="SFZ73611.1"/>
    </source>
</evidence>
<dbReference type="Proteomes" id="UP000186513">
    <property type="component" value="Unassembled WGS sequence"/>
</dbReference>
<evidence type="ECO:0000259" key="1">
    <source>
        <dbReference type="Pfam" id="PF02464"/>
    </source>
</evidence>
<accession>A0A1K2HA43</accession>
<sequence length="166" mass="16848">MHTDAQIDTLARTLGALLLARGWRVTAAESCTGGGIAQAITAVAGSSGWFDMAFVTYSNQAKQQLVGVPAHTLSAHGAVSEATVCAMARGALQTAAADIAVAVSGIAGPSGGSPDKPVGTVCFAWAQAGAVHSETRMFTGDRHSVRQQTIAHALHGLIQLLGQAQS</sequence>
<dbReference type="STRING" id="1121279.SAMN02745887_00914"/>
<gene>
    <name evidence="2" type="ORF">SAMN02745887_00914</name>
</gene>
<dbReference type="SUPFAM" id="SSF142433">
    <property type="entry name" value="CinA-like"/>
    <property type="match status" value="1"/>
</dbReference>
<organism evidence="2 3">
    <name type="scientific">Chitinimonas taiwanensis DSM 18899</name>
    <dbReference type="NCBI Taxonomy" id="1121279"/>
    <lineage>
        <taxon>Bacteria</taxon>
        <taxon>Pseudomonadati</taxon>
        <taxon>Pseudomonadota</taxon>
        <taxon>Betaproteobacteria</taxon>
        <taxon>Neisseriales</taxon>
        <taxon>Chitinibacteraceae</taxon>
        <taxon>Chitinimonas</taxon>
    </lineage>
</organism>
<dbReference type="OrthoDB" id="9801454at2"/>
<evidence type="ECO:0000313" key="3">
    <source>
        <dbReference type="Proteomes" id="UP000186513"/>
    </source>
</evidence>
<dbReference type="Pfam" id="PF02464">
    <property type="entry name" value="CinA"/>
    <property type="match status" value="1"/>
</dbReference>
<protein>
    <submittedName>
        <fullName evidence="2">Nicotinamide-nucleotide amidase</fullName>
    </submittedName>
</protein>
<dbReference type="NCBIfam" id="TIGR00199">
    <property type="entry name" value="PncC_domain"/>
    <property type="match status" value="1"/>
</dbReference>
<dbReference type="RefSeq" id="WP_072427456.1">
    <property type="nucleotide sequence ID" value="NZ_FPKR01000003.1"/>
</dbReference>
<feature type="domain" description="CinA C-terminal" evidence="1">
    <location>
        <begin position="9"/>
        <end position="160"/>
    </location>
</feature>
<dbReference type="InterPro" id="IPR036653">
    <property type="entry name" value="CinA-like_C"/>
</dbReference>
<keyword evidence="3" id="KW-1185">Reference proteome</keyword>
<name>A0A1K2HA43_9NEIS</name>
<dbReference type="EMBL" id="FPKR01000003">
    <property type="protein sequence ID" value="SFZ73611.1"/>
    <property type="molecule type" value="Genomic_DNA"/>
</dbReference>
<reference evidence="2 3" key="1">
    <citation type="submission" date="2016-11" db="EMBL/GenBank/DDBJ databases">
        <authorList>
            <person name="Jaros S."/>
            <person name="Januszkiewicz K."/>
            <person name="Wedrychowicz H."/>
        </authorList>
    </citation>
    <scope>NUCLEOTIDE SEQUENCE [LARGE SCALE GENOMIC DNA]</scope>
    <source>
        <strain evidence="2 3">DSM 18899</strain>
    </source>
</reference>